<keyword evidence="1" id="KW-0812">Transmembrane</keyword>
<reference evidence="3" key="1">
    <citation type="journal article" date="2014" name="Science">
        <title>Ancient hybridizations among the ancestral genomes of bread wheat.</title>
        <authorList>
            <consortium name="International Wheat Genome Sequencing Consortium,"/>
            <person name="Marcussen T."/>
            <person name="Sandve S.R."/>
            <person name="Heier L."/>
            <person name="Spannagl M."/>
            <person name="Pfeifer M."/>
            <person name="Jakobsen K.S."/>
            <person name="Wulff B.B."/>
            <person name="Steuernagel B."/>
            <person name="Mayer K.F."/>
            <person name="Olsen O.A."/>
        </authorList>
    </citation>
    <scope>NUCLEOTIDE SEQUENCE [LARGE SCALE GENOMIC DNA]</scope>
    <source>
        <strain evidence="3">cv. AL8/78</strain>
    </source>
</reference>
<evidence type="ECO:0000256" key="1">
    <source>
        <dbReference type="SAM" id="Phobius"/>
    </source>
</evidence>
<dbReference type="EnsemblPlants" id="AET7Gv20478800.6">
    <property type="protein sequence ID" value="AET7Gv20478800.6"/>
    <property type="gene ID" value="AET7Gv20478800"/>
</dbReference>
<keyword evidence="1" id="KW-0472">Membrane</keyword>
<keyword evidence="3" id="KW-1185">Reference proteome</keyword>
<keyword evidence="1" id="KW-1133">Transmembrane helix</keyword>
<accession>A0A453R5X2</accession>
<reference evidence="2" key="3">
    <citation type="journal article" date="2017" name="Nature">
        <title>Genome sequence of the progenitor of the wheat D genome Aegilops tauschii.</title>
        <authorList>
            <person name="Luo M.C."/>
            <person name="Gu Y.Q."/>
            <person name="Puiu D."/>
            <person name="Wang H."/>
            <person name="Twardziok S.O."/>
            <person name="Deal K.R."/>
            <person name="Huo N."/>
            <person name="Zhu T."/>
            <person name="Wang L."/>
            <person name="Wang Y."/>
            <person name="McGuire P.E."/>
            <person name="Liu S."/>
            <person name="Long H."/>
            <person name="Ramasamy R.K."/>
            <person name="Rodriguez J.C."/>
            <person name="Van S.L."/>
            <person name="Yuan L."/>
            <person name="Wang Z."/>
            <person name="Xia Z."/>
            <person name="Xiao L."/>
            <person name="Anderson O.D."/>
            <person name="Ouyang S."/>
            <person name="Liang Y."/>
            <person name="Zimin A.V."/>
            <person name="Pertea G."/>
            <person name="Qi P."/>
            <person name="Bennetzen J.L."/>
            <person name="Dai X."/>
            <person name="Dawson M.W."/>
            <person name="Muller H.G."/>
            <person name="Kugler K."/>
            <person name="Rivarola-Duarte L."/>
            <person name="Spannagl M."/>
            <person name="Mayer K.F.X."/>
            <person name="Lu F.H."/>
            <person name="Bevan M.W."/>
            <person name="Leroy P."/>
            <person name="Li P."/>
            <person name="You F.M."/>
            <person name="Sun Q."/>
            <person name="Liu Z."/>
            <person name="Lyons E."/>
            <person name="Wicker T."/>
            <person name="Salzberg S.L."/>
            <person name="Devos K.M."/>
            <person name="Dvorak J."/>
        </authorList>
    </citation>
    <scope>NUCLEOTIDE SEQUENCE [LARGE SCALE GENOMIC DNA]</scope>
    <source>
        <strain evidence="2">cv. AL8/78</strain>
    </source>
</reference>
<dbReference type="Gramene" id="AET7Gv20478800.6">
    <property type="protein sequence ID" value="AET7Gv20478800.6"/>
    <property type="gene ID" value="AET7Gv20478800"/>
</dbReference>
<reference evidence="2" key="4">
    <citation type="submission" date="2019-03" db="UniProtKB">
        <authorList>
            <consortium name="EnsemblPlants"/>
        </authorList>
    </citation>
    <scope>IDENTIFICATION</scope>
</reference>
<reference evidence="3" key="2">
    <citation type="journal article" date="2017" name="Nat. Plants">
        <title>The Aegilops tauschii genome reveals multiple impacts of transposons.</title>
        <authorList>
            <person name="Zhao G."/>
            <person name="Zou C."/>
            <person name="Li K."/>
            <person name="Wang K."/>
            <person name="Li T."/>
            <person name="Gao L."/>
            <person name="Zhang X."/>
            <person name="Wang H."/>
            <person name="Yang Z."/>
            <person name="Liu X."/>
            <person name="Jiang W."/>
            <person name="Mao L."/>
            <person name="Kong X."/>
            <person name="Jiao Y."/>
            <person name="Jia J."/>
        </authorList>
    </citation>
    <scope>NUCLEOTIDE SEQUENCE [LARGE SCALE GENOMIC DNA]</scope>
    <source>
        <strain evidence="3">cv. AL8/78</strain>
    </source>
</reference>
<reference evidence="2" key="5">
    <citation type="journal article" date="2021" name="G3 (Bethesda)">
        <title>Aegilops tauschii genome assembly Aet v5.0 features greater sequence contiguity and improved annotation.</title>
        <authorList>
            <person name="Wang L."/>
            <person name="Zhu T."/>
            <person name="Rodriguez J.C."/>
            <person name="Deal K.R."/>
            <person name="Dubcovsky J."/>
            <person name="McGuire P.E."/>
            <person name="Lux T."/>
            <person name="Spannagl M."/>
            <person name="Mayer K.F.X."/>
            <person name="Baldrich P."/>
            <person name="Meyers B.C."/>
            <person name="Huo N."/>
            <person name="Gu Y.Q."/>
            <person name="Zhou H."/>
            <person name="Devos K.M."/>
            <person name="Bennetzen J.L."/>
            <person name="Unver T."/>
            <person name="Budak H."/>
            <person name="Gulick P.J."/>
            <person name="Galiba G."/>
            <person name="Kalapos B."/>
            <person name="Nelson D.R."/>
            <person name="Li P."/>
            <person name="You F.M."/>
            <person name="Luo M.C."/>
            <person name="Dvorak J."/>
        </authorList>
    </citation>
    <scope>NUCLEOTIDE SEQUENCE [LARGE SCALE GENOMIC DNA]</scope>
    <source>
        <strain evidence="2">cv. AL8/78</strain>
    </source>
</reference>
<evidence type="ECO:0000313" key="3">
    <source>
        <dbReference type="Proteomes" id="UP000015105"/>
    </source>
</evidence>
<evidence type="ECO:0000313" key="2">
    <source>
        <dbReference type="EnsemblPlants" id="AET7Gv20478800.6"/>
    </source>
</evidence>
<name>A0A453R5X2_AEGTS</name>
<organism evidence="2 3">
    <name type="scientific">Aegilops tauschii subsp. strangulata</name>
    <name type="common">Goatgrass</name>
    <dbReference type="NCBI Taxonomy" id="200361"/>
    <lineage>
        <taxon>Eukaryota</taxon>
        <taxon>Viridiplantae</taxon>
        <taxon>Streptophyta</taxon>
        <taxon>Embryophyta</taxon>
        <taxon>Tracheophyta</taxon>
        <taxon>Spermatophyta</taxon>
        <taxon>Magnoliopsida</taxon>
        <taxon>Liliopsida</taxon>
        <taxon>Poales</taxon>
        <taxon>Poaceae</taxon>
        <taxon>BOP clade</taxon>
        <taxon>Pooideae</taxon>
        <taxon>Triticodae</taxon>
        <taxon>Triticeae</taxon>
        <taxon>Triticinae</taxon>
        <taxon>Aegilops</taxon>
    </lineage>
</organism>
<proteinExistence type="predicted"/>
<dbReference type="Proteomes" id="UP000015105">
    <property type="component" value="Chromosome 7D"/>
</dbReference>
<dbReference type="AlphaFoldDB" id="A0A453R5X2"/>
<feature type="transmembrane region" description="Helical" evidence="1">
    <location>
        <begin position="31"/>
        <end position="51"/>
    </location>
</feature>
<sequence length="113" mass="12754">GKIQTVDGLRQQRFGELGEHTGMAFAVSDELLGTFVPIAVYWLYSGLYIVMDRMEIDDYRLHPKGEDEVKNVVSKWTVVKGVLVQQGFQIAVSLLLFTVNNPLDIIILPWKAC</sequence>
<protein>
    <submittedName>
        <fullName evidence="2">Uncharacterized protein</fullName>
    </submittedName>
</protein>